<evidence type="ECO:0000313" key="4">
    <source>
        <dbReference type="Proteomes" id="UP000179233"/>
    </source>
</evidence>
<accession>A0A1G1VRI1</accession>
<sequence>MNPKRISRDQRIDILRILAASWVVLFHWWAAIWGYPSVFPQSLSQFLKNISQFPFGPFYTLSVLGDNAVPLFIAIAAYCLAKKQRVGWGWIPDRLRKILFPYWVAILISFPLLALAWKLNPSLMKLAEVRPLTLEGIIAAALLLQNSFKATFLAPIQAWWFVPILVHLYLIYPLLSRLRSNRSAFRFLTITILLQLAWNGLIISRVLATNEIPLLLRFSGPSYLALFAVGMILAEAKRRPSWLTGAIFWFGGILLRFATNRLFLFSETLIGTGLLLIGLPLAEALIRRTPILAEKLSILGKKRSYLVYLLHQPIIYVLLIFSLPFFSKPLITLLPFLAAGLWVAINVKR</sequence>
<dbReference type="Proteomes" id="UP000179233">
    <property type="component" value="Unassembled WGS sequence"/>
</dbReference>
<feature type="transmembrane region" description="Helical" evidence="1">
    <location>
        <begin position="264"/>
        <end position="285"/>
    </location>
</feature>
<feature type="transmembrane region" description="Helical" evidence="1">
    <location>
        <begin position="241"/>
        <end position="258"/>
    </location>
</feature>
<dbReference type="Pfam" id="PF01757">
    <property type="entry name" value="Acyl_transf_3"/>
    <property type="match status" value="1"/>
</dbReference>
<gene>
    <name evidence="3" type="ORF">A2786_00745</name>
</gene>
<name>A0A1G1VRI1_9BACT</name>
<keyword evidence="1" id="KW-1133">Transmembrane helix</keyword>
<feature type="transmembrane region" description="Helical" evidence="1">
    <location>
        <begin position="305"/>
        <end position="323"/>
    </location>
</feature>
<dbReference type="InterPro" id="IPR002656">
    <property type="entry name" value="Acyl_transf_3_dom"/>
</dbReference>
<feature type="transmembrane region" description="Helical" evidence="1">
    <location>
        <begin position="214"/>
        <end position="234"/>
    </location>
</feature>
<protein>
    <recommendedName>
        <fullName evidence="2">Acyltransferase 3 domain-containing protein</fullName>
    </recommendedName>
</protein>
<feature type="transmembrane region" description="Helical" evidence="1">
    <location>
        <begin position="99"/>
        <end position="117"/>
    </location>
</feature>
<dbReference type="AlphaFoldDB" id="A0A1G1VRI1"/>
<keyword evidence="1" id="KW-0812">Transmembrane</keyword>
<feature type="transmembrane region" description="Helical" evidence="1">
    <location>
        <begin position="187"/>
        <end position="208"/>
    </location>
</feature>
<feature type="domain" description="Acyltransferase 3" evidence="2">
    <location>
        <begin position="11"/>
        <end position="345"/>
    </location>
</feature>
<feature type="transmembrane region" description="Helical" evidence="1">
    <location>
        <begin position="156"/>
        <end position="175"/>
    </location>
</feature>
<organism evidence="3 4">
    <name type="scientific">Candidatus Chisholmbacteria bacterium RIFCSPHIGHO2_01_FULL_52_32</name>
    <dbReference type="NCBI Taxonomy" id="1797591"/>
    <lineage>
        <taxon>Bacteria</taxon>
        <taxon>Candidatus Chisholmiibacteriota</taxon>
    </lineage>
</organism>
<evidence type="ECO:0000313" key="3">
    <source>
        <dbReference type="EMBL" id="OGY17837.1"/>
    </source>
</evidence>
<proteinExistence type="predicted"/>
<reference evidence="3 4" key="1">
    <citation type="journal article" date="2016" name="Nat. Commun.">
        <title>Thousands of microbial genomes shed light on interconnected biogeochemical processes in an aquifer system.</title>
        <authorList>
            <person name="Anantharaman K."/>
            <person name="Brown C.T."/>
            <person name="Hug L.A."/>
            <person name="Sharon I."/>
            <person name="Castelle C.J."/>
            <person name="Probst A.J."/>
            <person name="Thomas B.C."/>
            <person name="Singh A."/>
            <person name="Wilkins M.J."/>
            <person name="Karaoz U."/>
            <person name="Brodie E.L."/>
            <person name="Williams K.H."/>
            <person name="Hubbard S.S."/>
            <person name="Banfield J.F."/>
        </authorList>
    </citation>
    <scope>NUCLEOTIDE SEQUENCE [LARGE SCALE GENOMIC DNA]</scope>
</reference>
<feature type="transmembrane region" description="Helical" evidence="1">
    <location>
        <begin position="55"/>
        <end position="78"/>
    </location>
</feature>
<feature type="transmembrane region" description="Helical" evidence="1">
    <location>
        <begin position="12"/>
        <end position="35"/>
    </location>
</feature>
<keyword evidence="1" id="KW-0472">Membrane</keyword>
<dbReference type="EMBL" id="MHCJ01000006">
    <property type="protein sequence ID" value="OGY17837.1"/>
    <property type="molecule type" value="Genomic_DNA"/>
</dbReference>
<dbReference type="GO" id="GO:0016747">
    <property type="term" value="F:acyltransferase activity, transferring groups other than amino-acyl groups"/>
    <property type="evidence" value="ECO:0007669"/>
    <property type="project" value="InterPro"/>
</dbReference>
<evidence type="ECO:0000256" key="1">
    <source>
        <dbReference type="SAM" id="Phobius"/>
    </source>
</evidence>
<evidence type="ECO:0000259" key="2">
    <source>
        <dbReference type="Pfam" id="PF01757"/>
    </source>
</evidence>
<feature type="transmembrane region" description="Helical" evidence="1">
    <location>
        <begin position="329"/>
        <end position="347"/>
    </location>
</feature>
<comment type="caution">
    <text evidence="3">The sequence shown here is derived from an EMBL/GenBank/DDBJ whole genome shotgun (WGS) entry which is preliminary data.</text>
</comment>